<dbReference type="AlphaFoldDB" id="A0AAE3IJB8"/>
<comment type="caution">
    <text evidence="9">The sequence shown here is derived from an EMBL/GenBank/DDBJ whole genome shotgun (WGS) entry which is preliminary data.</text>
</comment>
<protein>
    <submittedName>
        <fullName evidence="9">[FeFe] hydrogenase, group A</fullName>
    </submittedName>
</protein>
<dbReference type="Proteomes" id="UP001208131">
    <property type="component" value="Unassembled WGS sequence"/>
</dbReference>
<dbReference type="GO" id="GO:0051539">
    <property type="term" value="F:4 iron, 4 sulfur cluster binding"/>
    <property type="evidence" value="ECO:0007669"/>
    <property type="project" value="UniProtKB-KW"/>
</dbReference>
<evidence type="ECO:0000259" key="7">
    <source>
        <dbReference type="PROSITE" id="PS51379"/>
    </source>
</evidence>
<name>A0AAE3IJB8_9FIRM</name>
<keyword evidence="4" id="KW-0677">Repeat</keyword>
<dbReference type="FunFam" id="3.30.70.20:FF:000035">
    <property type="entry name" value="Iron hydrogenase 1"/>
    <property type="match status" value="1"/>
</dbReference>
<dbReference type="GO" id="GO:0042773">
    <property type="term" value="P:ATP synthesis coupled electron transport"/>
    <property type="evidence" value="ECO:0007669"/>
    <property type="project" value="InterPro"/>
</dbReference>
<dbReference type="CDD" id="cd00207">
    <property type="entry name" value="fer2"/>
    <property type="match status" value="1"/>
</dbReference>
<dbReference type="PROSITE" id="PS51839">
    <property type="entry name" value="4FE4S_HC3"/>
    <property type="match status" value="1"/>
</dbReference>
<dbReference type="InterPro" id="IPR036991">
    <property type="entry name" value="Fe_hydrogenase_ssu_sf"/>
</dbReference>
<proteinExistence type="predicted"/>
<dbReference type="InterPro" id="IPR001041">
    <property type="entry name" value="2Fe-2S_ferredoxin-type"/>
</dbReference>
<keyword evidence="5" id="KW-0408">Iron</keyword>
<dbReference type="Gene3D" id="3.40.50.1780">
    <property type="match status" value="1"/>
</dbReference>
<dbReference type="Pfam" id="PF12838">
    <property type="entry name" value="Fer4_7"/>
    <property type="match status" value="1"/>
</dbReference>
<dbReference type="InterPro" id="IPR000283">
    <property type="entry name" value="NADH_UbQ_OxRdtase_75kDa_su_CS"/>
</dbReference>
<evidence type="ECO:0000259" key="8">
    <source>
        <dbReference type="PROSITE" id="PS51839"/>
    </source>
</evidence>
<evidence type="ECO:0000256" key="4">
    <source>
        <dbReference type="ARBA" id="ARBA00022737"/>
    </source>
</evidence>
<dbReference type="Gene3D" id="3.10.20.740">
    <property type="match status" value="1"/>
</dbReference>
<dbReference type="Pfam" id="PF02906">
    <property type="entry name" value="Fe_hyd_lg_C"/>
    <property type="match status" value="1"/>
</dbReference>
<dbReference type="Gene3D" id="3.40.950.10">
    <property type="entry name" value="Fe-only Hydrogenase (Larger Subunit), Chain L, domain 3"/>
    <property type="match status" value="1"/>
</dbReference>
<dbReference type="GO" id="GO:0005506">
    <property type="term" value="F:iron ion binding"/>
    <property type="evidence" value="ECO:0007669"/>
    <property type="project" value="InterPro"/>
</dbReference>
<keyword evidence="2" id="KW-0004">4Fe-4S</keyword>
<dbReference type="SMART" id="SM00902">
    <property type="entry name" value="Fe_hyd_SSU"/>
    <property type="match status" value="1"/>
</dbReference>
<dbReference type="Pfam" id="PF10588">
    <property type="entry name" value="NADH-G_4Fe-4S_3"/>
    <property type="match status" value="1"/>
</dbReference>
<dbReference type="GO" id="GO:0016020">
    <property type="term" value="C:membrane"/>
    <property type="evidence" value="ECO:0007669"/>
    <property type="project" value="InterPro"/>
</dbReference>
<comment type="cofactor">
    <cofactor evidence="1">
        <name>[4Fe-4S] cluster</name>
        <dbReference type="ChEBI" id="CHEBI:49883"/>
    </cofactor>
</comment>
<dbReference type="InterPro" id="IPR009016">
    <property type="entry name" value="Fe_hydrogenase"/>
</dbReference>
<dbReference type="InterPro" id="IPR017900">
    <property type="entry name" value="4Fe4S_Fe_S_CS"/>
</dbReference>
<dbReference type="Pfam" id="PF13510">
    <property type="entry name" value="Fer2_4"/>
    <property type="match status" value="1"/>
</dbReference>
<dbReference type="GO" id="GO:0008901">
    <property type="term" value="F:ferredoxin hydrogenase activity"/>
    <property type="evidence" value="ECO:0007669"/>
    <property type="project" value="InterPro"/>
</dbReference>
<keyword evidence="10" id="KW-1185">Reference proteome</keyword>
<dbReference type="InterPro" id="IPR013352">
    <property type="entry name" value="Fe_hydrogenase_subset"/>
</dbReference>
<dbReference type="SUPFAM" id="SSF54292">
    <property type="entry name" value="2Fe-2S ferredoxin-like"/>
    <property type="match status" value="1"/>
</dbReference>
<keyword evidence="3" id="KW-0479">Metal-binding</keyword>
<dbReference type="SMART" id="SM00929">
    <property type="entry name" value="NADH-G_4Fe-4S_3"/>
    <property type="match status" value="1"/>
</dbReference>
<dbReference type="EMBL" id="JAOQJZ010000020">
    <property type="protein sequence ID" value="MCU6706940.1"/>
    <property type="molecule type" value="Genomic_DNA"/>
</dbReference>
<dbReference type="InterPro" id="IPR050340">
    <property type="entry name" value="Cytosolic_Fe-S_CAF"/>
</dbReference>
<dbReference type="InterPro" id="IPR036010">
    <property type="entry name" value="2Fe-2S_ferredoxin-like_sf"/>
</dbReference>
<accession>A0AAE3IJB8</accession>
<evidence type="ECO:0000256" key="6">
    <source>
        <dbReference type="ARBA" id="ARBA00023014"/>
    </source>
</evidence>
<dbReference type="NCBIfam" id="TIGR02512">
    <property type="entry name" value="FeFe_hydrog_A"/>
    <property type="match status" value="1"/>
</dbReference>
<feature type="domain" description="4Fe-4S ferredoxin-type" evidence="7">
    <location>
        <begin position="138"/>
        <end position="168"/>
    </location>
</feature>
<feature type="domain" description="4Fe-4S His(Cys)3-ligated-type" evidence="8">
    <location>
        <begin position="79"/>
        <end position="118"/>
    </location>
</feature>
<gene>
    <name evidence="9" type="ORF">OCV57_13560</name>
</gene>
<dbReference type="SUPFAM" id="SSF53920">
    <property type="entry name" value="Fe-only hydrogenase"/>
    <property type="match status" value="1"/>
</dbReference>
<dbReference type="Gene3D" id="4.10.260.20">
    <property type="entry name" value="Iron hydrogenase, small subunit"/>
    <property type="match status" value="1"/>
</dbReference>
<dbReference type="InterPro" id="IPR004108">
    <property type="entry name" value="Fe_hydrogenase_lsu_C"/>
</dbReference>
<organism evidence="9 10">
    <name type="scientific">Hominimerdicola aceti</name>
    <dbReference type="NCBI Taxonomy" id="2981726"/>
    <lineage>
        <taxon>Bacteria</taxon>
        <taxon>Bacillati</taxon>
        <taxon>Bacillota</taxon>
        <taxon>Clostridia</taxon>
        <taxon>Eubacteriales</taxon>
        <taxon>Oscillospiraceae</taxon>
        <taxon>Hominimerdicola</taxon>
    </lineage>
</organism>
<dbReference type="RefSeq" id="WP_038670850.1">
    <property type="nucleotide sequence ID" value="NZ_JAOQJZ010000020.1"/>
</dbReference>
<evidence type="ECO:0000313" key="10">
    <source>
        <dbReference type="Proteomes" id="UP001208131"/>
    </source>
</evidence>
<dbReference type="PROSITE" id="PS00198">
    <property type="entry name" value="4FE4S_FER_1"/>
    <property type="match status" value="1"/>
</dbReference>
<evidence type="ECO:0000313" key="9">
    <source>
        <dbReference type="EMBL" id="MCU6706940.1"/>
    </source>
</evidence>
<evidence type="ECO:0000256" key="5">
    <source>
        <dbReference type="ARBA" id="ARBA00023004"/>
    </source>
</evidence>
<dbReference type="InterPro" id="IPR019574">
    <property type="entry name" value="NADH_UbQ_OxRdtase_Gsu_4Fe4S-bd"/>
</dbReference>
<dbReference type="InterPro" id="IPR003149">
    <property type="entry name" value="Fe_hydrogenase_ssu"/>
</dbReference>
<dbReference type="InterPro" id="IPR017896">
    <property type="entry name" value="4Fe4S_Fe-S-bd"/>
</dbReference>
<evidence type="ECO:0000256" key="2">
    <source>
        <dbReference type="ARBA" id="ARBA00022485"/>
    </source>
</evidence>
<evidence type="ECO:0000256" key="3">
    <source>
        <dbReference type="ARBA" id="ARBA00022723"/>
    </source>
</evidence>
<dbReference type="PROSITE" id="PS00641">
    <property type="entry name" value="COMPLEX1_75K_1"/>
    <property type="match status" value="1"/>
</dbReference>
<reference evidence="9 10" key="1">
    <citation type="journal article" date="2021" name="ISME Commun">
        <title>Automated analysis of genomic sequences facilitates high-throughput and comprehensive description of bacteria.</title>
        <authorList>
            <person name="Hitch T.C.A."/>
        </authorList>
    </citation>
    <scope>NUCLEOTIDE SEQUENCE [LARGE SCALE GENOMIC DNA]</scope>
    <source>
        <strain evidence="9 10">Sanger_31</strain>
    </source>
</reference>
<dbReference type="PANTHER" id="PTHR11615">
    <property type="entry name" value="NITRATE, FORMATE, IRON DEHYDROGENASE"/>
    <property type="match status" value="1"/>
</dbReference>
<dbReference type="Pfam" id="PF02256">
    <property type="entry name" value="Fe_hyd_SSU"/>
    <property type="match status" value="1"/>
</dbReference>
<evidence type="ECO:0000256" key="1">
    <source>
        <dbReference type="ARBA" id="ARBA00001966"/>
    </source>
</evidence>
<dbReference type="PROSITE" id="PS51379">
    <property type="entry name" value="4FE4S_FER_2"/>
    <property type="match status" value="2"/>
</dbReference>
<dbReference type="SUPFAM" id="SSF54862">
    <property type="entry name" value="4Fe-4S ferredoxins"/>
    <property type="match status" value="1"/>
</dbReference>
<dbReference type="Gene3D" id="3.30.70.20">
    <property type="match status" value="1"/>
</dbReference>
<dbReference type="GO" id="GO:0008137">
    <property type="term" value="F:NADH dehydrogenase (ubiquinone) activity"/>
    <property type="evidence" value="ECO:0007669"/>
    <property type="project" value="InterPro"/>
</dbReference>
<sequence length="559" mass="61645">MNKEFMIIDNIPVAINGEKNLLELIRKAGIELPTFCYYSELSVYGACRMCMVENKWGGMEAACSTPPRNGMEIYTNTPRLRKYRKMILELLLSNHCGECTTCDKNGKCKLQELAARFDIHRVRFDNPKSKPCIDDSSVSITRDANKCILCGDCVRVCNEVQNVGAIDFAFRGSKMKVACSFDKPIGDSNCVGCGQCAAVCPTGAIIIKNDSHRLWKELNQEDTIAVAQVAPAVRVAVAKEFGYNGENVMGKIVAALRRIGFNYIFDTSTAADLTVMEESKEFADRLANGGKLPLFTSCCPAWIKYAENEYPEILPNISTCRSPMQMFASVINEKFKGEGKKILSVAVMPCTAKKGEAARDEFKDENGKPLVDFVITTQELIMMIKEAGIVFNEIEPEAVDMPFGTMTGAGVIFGVTGGVTEAVIRRVSTDKSLASLRNLAFEGVRGFEGIKELEVPLGDKAIKVCVVNGLRNVEVIMNRMKAGEHFDLIEVMACPNGCIGGAGQPKATIDEKKERSVNLYNADKLCTLKRSEENPLMDKLYEGILKGREHELLHVSYVK</sequence>
<feature type="domain" description="4Fe-4S ferredoxin-type" evidence="7">
    <location>
        <begin position="182"/>
        <end position="210"/>
    </location>
</feature>
<keyword evidence="6" id="KW-0411">Iron-sulfur</keyword>